<dbReference type="Proteomes" id="UP001196980">
    <property type="component" value="Unassembled WGS sequence"/>
</dbReference>
<dbReference type="EMBL" id="JABXWD010000728">
    <property type="protein sequence ID" value="MBV6343672.1"/>
    <property type="molecule type" value="Genomic_DNA"/>
</dbReference>
<name>A0ABS6S4R4_9BACT</name>
<feature type="non-terminal residue" evidence="1">
    <location>
        <position position="141"/>
    </location>
</feature>
<gene>
    <name evidence="1" type="ORF">HWQ67_19060</name>
</gene>
<evidence type="ECO:0000313" key="2">
    <source>
        <dbReference type="Proteomes" id="UP001196980"/>
    </source>
</evidence>
<sequence length="141" mass="14323">MAQNPILADQLDIEPGAAGTRRIRKATDGSLEFLDALITGGVTLSRLAGLRNVQNVLIVGKAGAGAAYTTIQAALDAIPVGASWTAPYLVLVCPGVYTETVNIARNGVAIVGLGAVTIRSLAEDTPDGVGAYHTIVVQAAG</sequence>
<organism evidence="1 2">
    <name type="scientific">Candidatus Magnetobacterium casense</name>
    <dbReference type="NCBI Taxonomy" id="1455061"/>
    <lineage>
        <taxon>Bacteria</taxon>
        <taxon>Pseudomonadati</taxon>
        <taxon>Nitrospirota</taxon>
        <taxon>Thermodesulfovibrionia</taxon>
        <taxon>Thermodesulfovibrionales</taxon>
        <taxon>Candidatus Magnetobacteriaceae</taxon>
        <taxon>Candidatus Magnetobacterium</taxon>
    </lineage>
</organism>
<evidence type="ECO:0000313" key="1">
    <source>
        <dbReference type="EMBL" id="MBV6343672.1"/>
    </source>
</evidence>
<reference evidence="1 2" key="1">
    <citation type="journal article" date="2020" name="J Geophys Res Biogeosci">
        <title>Magnetotaxis as an Adaptation to Enable Bacterial Shuttling of Microbial Sulfur and Sulfur Cycling Across Aquatic Oxic#Anoxic Interfaces.</title>
        <authorList>
            <person name="Li J."/>
            <person name="Liu P."/>
            <person name="Wang J."/>
            <person name="Roberts A.P."/>
            <person name="Pan Y."/>
        </authorList>
    </citation>
    <scope>NUCLEOTIDE SEQUENCE [LARGE SCALE GENOMIC DNA]</scope>
    <source>
        <strain evidence="1 2">MYR-1_YQ</strain>
    </source>
</reference>
<keyword evidence="2" id="KW-1185">Reference proteome</keyword>
<proteinExistence type="predicted"/>
<accession>A0ABS6S4R4</accession>
<protein>
    <submittedName>
        <fullName evidence="1">Uncharacterized protein</fullName>
    </submittedName>
</protein>
<comment type="caution">
    <text evidence="1">The sequence shown here is derived from an EMBL/GenBank/DDBJ whole genome shotgun (WGS) entry which is preliminary data.</text>
</comment>